<evidence type="ECO:0000313" key="3">
    <source>
        <dbReference type="Proteomes" id="UP000199072"/>
    </source>
</evidence>
<protein>
    <submittedName>
        <fullName evidence="2">TIGR03083 family protein</fullName>
    </submittedName>
</protein>
<accession>A0A1G7MTF3</accession>
<gene>
    <name evidence="2" type="ORF">SAMN05216464_1239</name>
</gene>
<dbReference type="AlphaFoldDB" id="A0A1G7MTF3"/>
<name>A0A1G7MTF3_9SPHI</name>
<sequence length="278" mass="31597">MPDTPIPVKHLFKPLDDLLINLLESLSPEEWNKHTVAKAWTVKDVASHLLDGNIRTLSIQRDNFFGEKSPVSNSYMDMVGWLNGLNADWIKASKRISPDVLILLHKATRDLVTTYYQSLDLNAPAIFPVDWAGETESLNWMHLAREYTEKWHHQQQIREATGRDGIMTREFFYPFIDSFFRALPHTFRKVGAPLGTIIKINVTTQLGGNWYLQKQASNWQLQKDEPTGVPAATVSISPQTSWKLFSKSIRPEGVRGSVELTGDTRLAEHVLQMVSVMA</sequence>
<organism evidence="2 3">
    <name type="scientific">Mucilaginibacter pineti</name>
    <dbReference type="NCBI Taxonomy" id="1391627"/>
    <lineage>
        <taxon>Bacteria</taxon>
        <taxon>Pseudomonadati</taxon>
        <taxon>Bacteroidota</taxon>
        <taxon>Sphingobacteriia</taxon>
        <taxon>Sphingobacteriales</taxon>
        <taxon>Sphingobacteriaceae</taxon>
        <taxon>Mucilaginibacter</taxon>
    </lineage>
</organism>
<evidence type="ECO:0000259" key="1">
    <source>
        <dbReference type="Pfam" id="PF11716"/>
    </source>
</evidence>
<proteinExistence type="predicted"/>
<keyword evidence="3" id="KW-1185">Reference proteome</keyword>
<feature type="domain" description="Mycothiol-dependent maleylpyruvate isomerase metal-binding" evidence="1">
    <location>
        <begin position="16"/>
        <end position="157"/>
    </location>
</feature>
<evidence type="ECO:0000313" key="2">
    <source>
        <dbReference type="EMBL" id="SDF64931.1"/>
    </source>
</evidence>
<dbReference type="STRING" id="1391627.SAMN05216464_1239"/>
<dbReference type="SUPFAM" id="SSF109854">
    <property type="entry name" value="DinB/YfiT-like putative metalloenzymes"/>
    <property type="match status" value="1"/>
</dbReference>
<reference evidence="2 3" key="1">
    <citation type="submission" date="2016-10" db="EMBL/GenBank/DDBJ databases">
        <authorList>
            <person name="de Groot N.N."/>
        </authorList>
    </citation>
    <scope>NUCLEOTIDE SEQUENCE [LARGE SCALE GENOMIC DNA]</scope>
    <source>
        <strain evidence="2 3">47C3B</strain>
    </source>
</reference>
<dbReference type="GO" id="GO:0046872">
    <property type="term" value="F:metal ion binding"/>
    <property type="evidence" value="ECO:0007669"/>
    <property type="project" value="InterPro"/>
</dbReference>
<dbReference type="InterPro" id="IPR034660">
    <property type="entry name" value="DinB/YfiT-like"/>
</dbReference>
<dbReference type="Pfam" id="PF11716">
    <property type="entry name" value="MDMPI_N"/>
    <property type="match status" value="1"/>
</dbReference>
<dbReference type="Gene3D" id="1.20.120.450">
    <property type="entry name" value="dinb family like domain"/>
    <property type="match status" value="1"/>
</dbReference>
<dbReference type="InterPro" id="IPR024344">
    <property type="entry name" value="MDMPI_metal-binding"/>
</dbReference>
<dbReference type="EMBL" id="FNAI01000023">
    <property type="protein sequence ID" value="SDF64931.1"/>
    <property type="molecule type" value="Genomic_DNA"/>
</dbReference>
<dbReference type="Proteomes" id="UP000199072">
    <property type="component" value="Unassembled WGS sequence"/>
</dbReference>